<reference evidence="3 4" key="1">
    <citation type="submission" date="2015-01" db="EMBL/GenBank/DDBJ databases">
        <title>Genome sequence of Jeotgalibacillus alimentarius.</title>
        <authorList>
            <person name="Goh K.M."/>
            <person name="Chan K.-G."/>
            <person name="Yaakop A.S."/>
            <person name="Ee R."/>
            <person name="Gan H.M."/>
            <person name="Chan C.S."/>
        </authorList>
    </citation>
    <scope>NUCLEOTIDE SEQUENCE [LARGE SCALE GENOMIC DNA]</scope>
    <source>
        <strain evidence="3 4">YKJ-13</strain>
    </source>
</reference>
<dbReference type="PROSITE" id="PS51257">
    <property type="entry name" value="PROKAR_LIPOPROTEIN"/>
    <property type="match status" value="1"/>
</dbReference>
<organism evidence="3 4">
    <name type="scientific">Jeotgalibacillus alimentarius</name>
    <dbReference type="NCBI Taxonomy" id="135826"/>
    <lineage>
        <taxon>Bacteria</taxon>
        <taxon>Bacillati</taxon>
        <taxon>Bacillota</taxon>
        <taxon>Bacilli</taxon>
        <taxon>Bacillales</taxon>
        <taxon>Caryophanaceae</taxon>
        <taxon>Jeotgalibacillus</taxon>
    </lineage>
</organism>
<evidence type="ECO:0000256" key="1">
    <source>
        <dbReference type="SAM" id="MobiDB-lite"/>
    </source>
</evidence>
<dbReference type="STRING" id="135826.KP77_11870"/>
<feature type="compositionally biased region" description="Acidic residues" evidence="1">
    <location>
        <begin position="25"/>
        <end position="38"/>
    </location>
</feature>
<proteinExistence type="predicted"/>
<sequence length="199" mass="21566">MKKYSYLTAAFTMSTAMILSGCSGSDEEASEDGEDIVETAESGNPQPNEAFSDIDITGDGEIPEGLEMAEDPAFAEGDTVTINASHFPGMEGAEGTVVGAYQSNAYSISYEPSDGGDMVEDYHWVIDEETFSSSLEAPYEEGAEVEITAQRVDGMYGVMAEIQSVQEDATVYMVDFSLTDREETVLNYKWLAEDELSAQ</sequence>
<dbReference type="AlphaFoldDB" id="A0A0C2RN42"/>
<dbReference type="Proteomes" id="UP000031950">
    <property type="component" value="Unassembled WGS sequence"/>
</dbReference>
<dbReference type="InterPro" id="IPR011438">
    <property type="entry name" value="DUF1541"/>
</dbReference>
<feature type="region of interest" description="Disordered" evidence="1">
    <location>
        <begin position="22"/>
        <end position="53"/>
    </location>
</feature>
<comment type="caution">
    <text evidence="3">The sequence shown here is derived from an EMBL/GenBank/DDBJ whole genome shotgun (WGS) entry which is preliminary data.</text>
</comment>
<dbReference type="Pfam" id="PF07563">
    <property type="entry name" value="DUF1541"/>
    <property type="match status" value="2"/>
</dbReference>
<feature type="domain" description="DUF1541" evidence="2">
    <location>
        <begin position="77"/>
        <end position="126"/>
    </location>
</feature>
<name>A0A0C2RN42_9BACL</name>
<dbReference type="EMBL" id="JXRQ01000015">
    <property type="protein sequence ID" value="KIL51675.1"/>
    <property type="molecule type" value="Genomic_DNA"/>
</dbReference>
<dbReference type="PATRIC" id="fig|135826.4.peg.1182"/>
<dbReference type="RefSeq" id="WP_041121756.1">
    <property type="nucleotide sequence ID" value="NZ_JXRQ01000015.1"/>
</dbReference>
<dbReference type="Gene3D" id="2.30.30.1210">
    <property type="entry name" value="Domain of unknown function DUF1541"/>
    <property type="match status" value="1"/>
</dbReference>
<keyword evidence="4" id="KW-1185">Reference proteome</keyword>
<protein>
    <recommendedName>
        <fullName evidence="2">DUF1541 domain-containing protein</fullName>
    </recommendedName>
</protein>
<accession>A0A0C2RN42</accession>
<gene>
    <name evidence="3" type="ORF">KP77_11870</name>
</gene>
<feature type="domain" description="DUF1541" evidence="2">
    <location>
        <begin position="142"/>
        <end position="191"/>
    </location>
</feature>
<dbReference type="OrthoDB" id="1701949at2"/>
<evidence type="ECO:0000259" key="2">
    <source>
        <dbReference type="Pfam" id="PF07563"/>
    </source>
</evidence>
<evidence type="ECO:0000313" key="3">
    <source>
        <dbReference type="EMBL" id="KIL51675.1"/>
    </source>
</evidence>
<evidence type="ECO:0000313" key="4">
    <source>
        <dbReference type="Proteomes" id="UP000031950"/>
    </source>
</evidence>